<feature type="compositionally biased region" description="Low complexity" evidence="1">
    <location>
        <begin position="76"/>
        <end position="87"/>
    </location>
</feature>
<dbReference type="eggNOG" id="ENOG502ZBSP">
    <property type="taxonomic scope" value="Bacteria"/>
</dbReference>
<feature type="signal peptide" evidence="2">
    <location>
        <begin position="1"/>
        <end position="23"/>
    </location>
</feature>
<evidence type="ECO:0000256" key="2">
    <source>
        <dbReference type="SAM" id="SignalP"/>
    </source>
</evidence>
<feature type="chain" id="PRO_5003936417" description="Inverse autotransporter beta-domain domain-containing protein" evidence="2">
    <location>
        <begin position="24"/>
        <end position="225"/>
    </location>
</feature>
<dbReference type="Proteomes" id="UP000010366">
    <property type="component" value="Chromosome"/>
</dbReference>
<feature type="compositionally biased region" description="Polar residues" evidence="1">
    <location>
        <begin position="46"/>
        <end position="64"/>
    </location>
</feature>
<evidence type="ECO:0000313" key="4">
    <source>
        <dbReference type="Proteomes" id="UP000010366"/>
    </source>
</evidence>
<evidence type="ECO:0000313" key="3">
    <source>
        <dbReference type="EMBL" id="AFY94792.1"/>
    </source>
</evidence>
<reference evidence="3 4" key="1">
    <citation type="submission" date="2012-05" db="EMBL/GenBank/DDBJ databases">
        <title>Finished chromosome of genome of Chamaesiphon sp. PCC 6605.</title>
        <authorList>
            <consortium name="US DOE Joint Genome Institute"/>
            <person name="Gugger M."/>
            <person name="Coursin T."/>
            <person name="Rippka R."/>
            <person name="Tandeau De Marsac N."/>
            <person name="Huntemann M."/>
            <person name="Wei C.-L."/>
            <person name="Han J."/>
            <person name="Detter J.C."/>
            <person name="Han C."/>
            <person name="Tapia R."/>
            <person name="Chen A."/>
            <person name="Kyrpides N."/>
            <person name="Mavromatis K."/>
            <person name="Markowitz V."/>
            <person name="Szeto E."/>
            <person name="Ivanova N."/>
            <person name="Pagani I."/>
            <person name="Pati A."/>
            <person name="Goodwin L."/>
            <person name="Nordberg H.P."/>
            <person name="Cantor M.N."/>
            <person name="Hua S.X."/>
            <person name="Woyke T."/>
            <person name="Kerfeld C.A."/>
        </authorList>
    </citation>
    <scope>NUCLEOTIDE SEQUENCE [LARGE SCALE GENOMIC DNA]</scope>
    <source>
        <strain evidence="4">ATCC 27169 / PCC 6605</strain>
    </source>
</reference>
<evidence type="ECO:0000256" key="1">
    <source>
        <dbReference type="SAM" id="MobiDB-lite"/>
    </source>
</evidence>
<gene>
    <name evidence="3" type="ORF">Cha6605_3821</name>
</gene>
<dbReference type="HOGENOM" id="CLU_1228124_0_0_3"/>
<sequence>MKRLMWYVGCCMMPLYSASATYASPEIKSGNNTIATGNAASLGRLSSTDYPAPTTAPTIANNLLGQVPPPPPTPTDAPTTPAPAATPSDSETQEIQRQLDELKNAPQDNANTFQPKSSPAFSIFNPIGFGADKNLVFLSVSYQNRTRFGNVSDGEAGIGIGLGDAVNSVGAELSYSLNSFGSSGGFGSGAFNAKLHKRVGEDAAVAIGWNQFAKVQFDRGASDSG</sequence>
<dbReference type="KEGG" id="cmp:Cha6605_3821"/>
<organism evidence="3 4">
    <name type="scientific">Chamaesiphon minutus (strain ATCC 27169 / PCC 6605)</name>
    <dbReference type="NCBI Taxonomy" id="1173020"/>
    <lineage>
        <taxon>Bacteria</taxon>
        <taxon>Bacillati</taxon>
        <taxon>Cyanobacteriota</taxon>
        <taxon>Cyanophyceae</taxon>
        <taxon>Gomontiellales</taxon>
        <taxon>Chamaesiphonaceae</taxon>
        <taxon>Chamaesiphon</taxon>
    </lineage>
</organism>
<dbReference type="OrthoDB" id="557970at2"/>
<evidence type="ECO:0008006" key="5">
    <source>
        <dbReference type="Google" id="ProtNLM"/>
    </source>
</evidence>
<dbReference type="AlphaFoldDB" id="K9UI70"/>
<protein>
    <recommendedName>
        <fullName evidence="5">Inverse autotransporter beta-domain domain-containing protein</fullName>
    </recommendedName>
</protein>
<name>K9UI70_CHAP6</name>
<dbReference type="EMBL" id="CP003600">
    <property type="protein sequence ID" value="AFY94792.1"/>
    <property type="molecule type" value="Genomic_DNA"/>
</dbReference>
<dbReference type="RefSeq" id="WP_015160912.1">
    <property type="nucleotide sequence ID" value="NC_019697.1"/>
</dbReference>
<accession>K9UI70</accession>
<proteinExistence type="predicted"/>
<feature type="region of interest" description="Disordered" evidence="1">
    <location>
        <begin position="46"/>
        <end position="97"/>
    </location>
</feature>
<keyword evidence="2" id="KW-0732">Signal</keyword>
<keyword evidence="4" id="KW-1185">Reference proteome</keyword>